<dbReference type="OrthoDB" id="10342213at2759"/>
<proteinExistence type="predicted"/>
<gene>
    <name evidence="2" type="ORF">FWK35_00022381</name>
</gene>
<feature type="region of interest" description="Disordered" evidence="1">
    <location>
        <begin position="1"/>
        <end position="27"/>
    </location>
</feature>
<accession>A0A6G0YD97</accession>
<dbReference type="Proteomes" id="UP000478052">
    <property type="component" value="Unassembled WGS sequence"/>
</dbReference>
<reference evidence="2 3" key="1">
    <citation type="submission" date="2019-08" db="EMBL/GenBank/DDBJ databases">
        <title>Whole genome of Aphis craccivora.</title>
        <authorList>
            <person name="Voronova N.V."/>
            <person name="Shulinski R.S."/>
            <person name="Bandarenka Y.V."/>
            <person name="Zhorov D.G."/>
            <person name="Warner D."/>
        </authorList>
    </citation>
    <scope>NUCLEOTIDE SEQUENCE [LARGE SCALE GENOMIC DNA]</scope>
    <source>
        <strain evidence="2">180601</strain>
        <tissue evidence="2">Whole Body</tissue>
    </source>
</reference>
<name>A0A6G0YD97_APHCR</name>
<feature type="compositionally biased region" description="Polar residues" evidence="1">
    <location>
        <begin position="17"/>
        <end position="26"/>
    </location>
</feature>
<organism evidence="2 3">
    <name type="scientific">Aphis craccivora</name>
    <name type="common">Cowpea aphid</name>
    <dbReference type="NCBI Taxonomy" id="307492"/>
    <lineage>
        <taxon>Eukaryota</taxon>
        <taxon>Metazoa</taxon>
        <taxon>Ecdysozoa</taxon>
        <taxon>Arthropoda</taxon>
        <taxon>Hexapoda</taxon>
        <taxon>Insecta</taxon>
        <taxon>Pterygota</taxon>
        <taxon>Neoptera</taxon>
        <taxon>Paraneoptera</taxon>
        <taxon>Hemiptera</taxon>
        <taxon>Sternorrhyncha</taxon>
        <taxon>Aphidomorpha</taxon>
        <taxon>Aphidoidea</taxon>
        <taxon>Aphididae</taxon>
        <taxon>Aphidini</taxon>
        <taxon>Aphis</taxon>
        <taxon>Aphis</taxon>
    </lineage>
</organism>
<feature type="compositionally biased region" description="Basic and acidic residues" evidence="1">
    <location>
        <begin position="1"/>
        <end position="12"/>
    </location>
</feature>
<dbReference type="EMBL" id="VUJU01004699">
    <property type="protein sequence ID" value="KAF0753554.1"/>
    <property type="molecule type" value="Genomic_DNA"/>
</dbReference>
<dbReference type="AlphaFoldDB" id="A0A6G0YD97"/>
<protein>
    <submittedName>
        <fullName evidence="2">Uncharacterized protein</fullName>
    </submittedName>
</protein>
<evidence type="ECO:0000313" key="2">
    <source>
        <dbReference type="EMBL" id="KAF0753554.1"/>
    </source>
</evidence>
<keyword evidence="3" id="KW-1185">Reference proteome</keyword>
<sequence>MKLINEKDDRKSKPTKSHSNTKSIESNLGAVPKIDIAEKDKKPSAGLQTIWSKIRDYFGKADKTKDVPIIKDDAYIQKKVEEIKDNRFFIVLQREFKKIPKHERKHMKLQFIKFIQEAQPTKNESQKDEGCFIDLMSSIKQEFNNDVLRYS</sequence>
<evidence type="ECO:0000313" key="3">
    <source>
        <dbReference type="Proteomes" id="UP000478052"/>
    </source>
</evidence>
<comment type="caution">
    <text evidence="2">The sequence shown here is derived from an EMBL/GenBank/DDBJ whole genome shotgun (WGS) entry which is preliminary data.</text>
</comment>
<evidence type="ECO:0000256" key="1">
    <source>
        <dbReference type="SAM" id="MobiDB-lite"/>
    </source>
</evidence>